<evidence type="ECO:0000313" key="5">
    <source>
        <dbReference type="EMBL" id="KIL34352.1"/>
    </source>
</evidence>
<evidence type="ECO:0000313" key="6">
    <source>
        <dbReference type="Proteomes" id="UP000054526"/>
    </source>
</evidence>
<protein>
    <submittedName>
        <fullName evidence="5">Methyltransferase</fullName>
    </submittedName>
</protein>
<dbReference type="PANTHER" id="PTHR44942:SF4">
    <property type="entry name" value="METHYLTRANSFERASE TYPE 11 DOMAIN-CONTAINING PROTEIN"/>
    <property type="match status" value="1"/>
</dbReference>
<dbReference type="InterPro" id="IPR013216">
    <property type="entry name" value="Methyltransf_11"/>
</dbReference>
<evidence type="ECO:0000259" key="4">
    <source>
        <dbReference type="Pfam" id="PF08241"/>
    </source>
</evidence>
<dbReference type="Gene3D" id="3.40.50.150">
    <property type="entry name" value="Vaccinia Virus protein VP39"/>
    <property type="match status" value="1"/>
</dbReference>
<feature type="domain" description="Methyltransferase type 11" evidence="4">
    <location>
        <begin position="43"/>
        <end position="135"/>
    </location>
</feature>
<dbReference type="GO" id="GO:0032259">
    <property type="term" value="P:methylation"/>
    <property type="evidence" value="ECO:0007669"/>
    <property type="project" value="UniProtKB-KW"/>
</dbReference>
<proteinExistence type="inferred from homology"/>
<dbReference type="InterPro" id="IPR029063">
    <property type="entry name" value="SAM-dependent_MTases_sf"/>
</dbReference>
<dbReference type="GO" id="GO:0008168">
    <property type="term" value="F:methyltransferase activity"/>
    <property type="evidence" value="ECO:0007669"/>
    <property type="project" value="UniProtKB-KW"/>
</dbReference>
<reference evidence="5 6" key="1">
    <citation type="submission" date="2014-12" db="EMBL/GenBank/DDBJ databases">
        <title>Draft genome sequence of Cohnella kolymensis strain B-2846.</title>
        <authorList>
            <person name="Karlyshev A.V."/>
            <person name="Kudryashova E.B."/>
        </authorList>
    </citation>
    <scope>NUCLEOTIDE SEQUENCE [LARGE SCALE GENOMIC DNA]</scope>
    <source>
        <strain evidence="5 6">VKM B-2846</strain>
    </source>
</reference>
<evidence type="ECO:0000256" key="2">
    <source>
        <dbReference type="ARBA" id="ARBA00022603"/>
    </source>
</evidence>
<dbReference type="EMBL" id="JXAL01000033">
    <property type="protein sequence ID" value="KIL34352.1"/>
    <property type="molecule type" value="Genomic_DNA"/>
</dbReference>
<accession>A0ABR4ZZV7</accession>
<keyword evidence="6" id="KW-1185">Reference proteome</keyword>
<dbReference type="CDD" id="cd02440">
    <property type="entry name" value="AdoMet_MTases"/>
    <property type="match status" value="1"/>
</dbReference>
<keyword evidence="3" id="KW-0808">Transferase</keyword>
<dbReference type="InterPro" id="IPR051052">
    <property type="entry name" value="Diverse_substrate_MTase"/>
</dbReference>
<dbReference type="Pfam" id="PF08241">
    <property type="entry name" value="Methyltransf_11"/>
    <property type="match status" value="1"/>
</dbReference>
<dbReference type="SUPFAM" id="SSF53335">
    <property type="entry name" value="S-adenosyl-L-methionine-dependent methyltransferases"/>
    <property type="match status" value="1"/>
</dbReference>
<evidence type="ECO:0000256" key="1">
    <source>
        <dbReference type="ARBA" id="ARBA00008361"/>
    </source>
</evidence>
<gene>
    <name evidence="5" type="ORF">SD71_20165</name>
</gene>
<comment type="similarity">
    <text evidence="1">Belongs to the methyltransferase superfamily.</text>
</comment>
<sequence>MNSKERFTDRVDHYVKYRPGYPKEAIDYLYETVGFASHSEIADIGAGTGIFTKLLLERCSHVTAVEPNEAMREYAEQMLQGDPNFRAAAGSAEMTGLPDGSVDFIVCAQAFHWFDLAAAQTEFRRILRAGGKVVLVWNSRLTVGTPFLTEYEKLLHTYGTDYAAVNHRNISQDHLTAFFQHGSFQAARFSNRQIFDYDGLKGRLLSSSYSPQAGHQNYIPMMSELRKLFDRNEQDGKVFFDYETEVYWGGI</sequence>
<dbReference type="Proteomes" id="UP000054526">
    <property type="component" value="Unassembled WGS sequence"/>
</dbReference>
<dbReference type="PANTHER" id="PTHR44942">
    <property type="entry name" value="METHYLTRANSF_11 DOMAIN-CONTAINING PROTEIN"/>
    <property type="match status" value="1"/>
</dbReference>
<keyword evidence="2 5" id="KW-0489">Methyltransferase</keyword>
<evidence type="ECO:0000256" key="3">
    <source>
        <dbReference type="ARBA" id="ARBA00022679"/>
    </source>
</evidence>
<name>A0ABR4ZZV7_9BACL</name>
<comment type="caution">
    <text evidence="5">The sequence shown here is derived from an EMBL/GenBank/DDBJ whole genome shotgun (WGS) entry which is preliminary data.</text>
</comment>
<organism evidence="5 6">
    <name type="scientific">Cohnella kolymensis</name>
    <dbReference type="NCBI Taxonomy" id="1590652"/>
    <lineage>
        <taxon>Bacteria</taxon>
        <taxon>Bacillati</taxon>
        <taxon>Bacillota</taxon>
        <taxon>Bacilli</taxon>
        <taxon>Bacillales</taxon>
        <taxon>Paenibacillaceae</taxon>
        <taxon>Cohnella</taxon>
    </lineage>
</organism>
<dbReference type="RefSeq" id="WP_041067325.1">
    <property type="nucleotide sequence ID" value="NZ_JXAL01000033.1"/>
</dbReference>